<reference evidence="3" key="1">
    <citation type="journal article" date="2018" name="DNA Res.">
        <title>Multiple hybrid de novo genome assembly of finger millet, an orphan allotetraploid crop.</title>
        <authorList>
            <person name="Hatakeyama M."/>
            <person name="Aluri S."/>
            <person name="Balachadran M.T."/>
            <person name="Sivarajan S.R."/>
            <person name="Patrignani A."/>
            <person name="Gruter S."/>
            <person name="Poveda L."/>
            <person name="Shimizu-Inatsugi R."/>
            <person name="Baeten J."/>
            <person name="Francoijs K.J."/>
            <person name="Nataraja K.N."/>
            <person name="Reddy Y.A.N."/>
            <person name="Phadnis S."/>
            <person name="Ravikumar R.L."/>
            <person name="Schlapbach R."/>
            <person name="Sreeman S.M."/>
            <person name="Shimizu K.K."/>
        </authorList>
    </citation>
    <scope>NUCLEOTIDE SEQUENCE</scope>
</reference>
<proteinExistence type="predicted"/>
<organism evidence="3 4">
    <name type="scientific">Eleusine coracana subsp. coracana</name>
    <dbReference type="NCBI Taxonomy" id="191504"/>
    <lineage>
        <taxon>Eukaryota</taxon>
        <taxon>Viridiplantae</taxon>
        <taxon>Streptophyta</taxon>
        <taxon>Embryophyta</taxon>
        <taxon>Tracheophyta</taxon>
        <taxon>Spermatophyta</taxon>
        <taxon>Magnoliopsida</taxon>
        <taxon>Liliopsida</taxon>
        <taxon>Poales</taxon>
        <taxon>Poaceae</taxon>
        <taxon>PACMAD clade</taxon>
        <taxon>Chloridoideae</taxon>
        <taxon>Cynodonteae</taxon>
        <taxon>Eleusininae</taxon>
        <taxon>Eleusine</taxon>
    </lineage>
</organism>
<comment type="caution">
    <text evidence="3">The sequence shown here is derived from an EMBL/GenBank/DDBJ whole genome shotgun (WGS) entry which is preliminary data.</text>
</comment>
<evidence type="ECO:0000313" key="4">
    <source>
        <dbReference type="Proteomes" id="UP001054889"/>
    </source>
</evidence>
<sequence length="200" mass="22910">MVQFVLTATVIYHAMALDLPPWAIKGIEKIMRGFVWKGRKDAKGEHCLIAWKKVARLKELGGLDISNIQKLGWALRVRWLWLHKIEPDKPWTSLPMQANVHVQAIFSMAMATEIGDGRHTLFWQDRWLLGQCLEDIAPLIHSMIPKRTVNRRTIHEAIVDGAWIRDIHGVPSTEVISEFLHLGAIISEVVLHQDIPDVHF</sequence>
<gene>
    <name evidence="3" type="primary">ga05294</name>
    <name evidence="2" type="synonym">ga04841</name>
    <name evidence="2" type="ORF">PR202_ga04841</name>
    <name evidence="3" type="ORF">PR202_ga05294</name>
</gene>
<accession>A0AAV5BUG1</accession>
<dbReference type="EMBL" id="BQKI01000002">
    <property type="protein sequence ID" value="GJM89142.1"/>
    <property type="molecule type" value="Genomic_DNA"/>
</dbReference>
<dbReference type="PANTHER" id="PTHR33116:SF78">
    <property type="entry name" value="OS12G0587133 PROTEIN"/>
    <property type="match status" value="1"/>
</dbReference>
<dbReference type="PANTHER" id="PTHR33116">
    <property type="entry name" value="REVERSE TRANSCRIPTASE ZINC-BINDING DOMAIN-CONTAINING PROTEIN-RELATED-RELATED"/>
    <property type="match status" value="1"/>
</dbReference>
<feature type="chain" id="PRO_5044714566" evidence="1">
    <location>
        <begin position="17"/>
        <end position="200"/>
    </location>
</feature>
<feature type="signal peptide" evidence="1">
    <location>
        <begin position="1"/>
        <end position="16"/>
    </location>
</feature>
<keyword evidence="4" id="KW-1185">Reference proteome</keyword>
<dbReference type="EMBL" id="BQKI01000002">
    <property type="protein sequence ID" value="GJM88741.1"/>
    <property type="molecule type" value="Genomic_DNA"/>
</dbReference>
<reference evidence="3" key="2">
    <citation type="submission" date="2021-12" db="EMBL/GenBank/DDBJ databases">
        <title>Resequencing data analysis of finger millet.</title>
        <authorList>
            <person name="Hatakeyama M."/>
            <person name="Aluri S."/>
            <person name="Balachadran M.T."/>
            <person name="Sivarajan S.R."/>
            <person name="Poveda L."/>
            <person name="Shimizu-Inatsugi R."/>
            <person name="Schlapbach R."/>
            <person name="Sreeman S.M."/>
            <person name="Shimizu K.K."/>
        </authorList>
    </citation>
    <scope>NUCLEOTIDE SEQUENCE</scope>
</reference>
<evidence type="ECO:0000313" key="3">
    <source>
        <dbReference type="EMBL" id="GJM89142.1"/>
    </source>
</evidence>
<protein>
    <submittedName>
        <fullName evidence="3">Uncharacterized protein</fullName>
    </submittedName>
</protein>
<dbReference type="Proteomes" id="UP001054889">
    <property type="component" value="Unassembled WGS sequence"/>
</dbReference>
<dbReference type="AlphaFoldDB" id="A0AAV5BUG1"/>
<keyword evidence="1" id="KW-0732">Signal</keyword>
<evidence type="ECO:0000256" key="1">
    <source>
        <dbReference type="SAM" id="SignalP"/>
    </source>
</evidence>
<evidence type="ECO:0000313" key="2">
    <source>
        <dbReference type="EMBL" id="GJM88741.1"/>
    </source>
</evidence>
<name>A0AAV5BUG1_ELECO</name>